<dbReference type="AlphaFoldDB" id="A0A9W9H700"/>
<gene>
    <name evidence="1" type="ORF">N7515_003694</name>
</gene>
<reference evidence="1" key="2">
    <citation type="journal article" date="2023" name="IMA Fungus">
        <title>Comparative genomic study of the Penicillium genus elucidates a diverse pangenome and 15 lateral gene transfer events.</title>
        <authorList>
            <person name="Petersen C."/>
            <person name="Sorensen T."/>
            <person name="Nielsen M.R."/>
            <person name="Sondergaard T.E."/>
            <person name="Sorensen J.L."/>
            <person name="Fitzpatrick D.A."/>
            <person name="Frisvad J.C."/>
            <person name="Nielsen K.L."/>
        </authorList>
    </citation>
    <scope>NUCLEOTIDE SEQUENCE</scope>
    <source>
        <strain evidence="1">IBT 22155</strain>
    </source>
</reference>
<protein>
    <submittedName>
        <fullName evidence="1">Uncharacterized protein</fullName>
    </submittedName>
</protein>
<dbReference type="Proteomes" id="UP001149079">
    <property type="component" value="Unassembled WGS sequence"/>
</dbReference>
<dbReference type="Pfam" id="PF11917">
    <property type="entry name" value="DUF3435"/>
    <property type="match status" value="1"/>
</dbReference>
<name>A0A9W9H700_9EURO</name>
<dbReference type="EMBL" id="JAPQKL010000003">
    <property type="protein sequence ID" value="KAJ5138846.1"/>
    <property type="molecule type" value="Genomic_DNA"/>
</dbReference>
<dbReference type="RefSeq" id="XP_056523495.1">
    <property type="nucleotide sequence ID" value="XM_056664438.1"/>
</dbReference>
<dbReference type="InterPro" id="IPR021842">
    <property type="entry name" value="DUF3435"/>
</dbReference>
<evidence type="ECO:0000313" key="1">
    <source>
        <dbReference type="EMBL" id="KAJ5138846.1"/>
    </source>
</evidence>
<dbReference type="PANTHER" id="PTHR37535">
    <property type="entry name" value="FLUG DOMAIN PROTEIN"/>
    <property type="match status" value="1"/>
</dbReference>
<reference evidence="1" key="1">
    <citation type="submission" date="2022-11" db="EMBL/GenBank/DDBJ databases">
        <authorList>
            <person name="Petersen C."/>
        </authorList>
    </citation>
    <scope>NUCLEOTIDE SEQUENCE</scope>
    <source>
        <strain evidence="1">IBT 22155</strain>
    </source>
</reference>
<keyword evidence="2" id="KW-1185">Reference proteome</keyword>
<evidence type="ECO:0000313" key="2">
    <source>
        <dbReference type="Proteomes" id="UP001149079"/>
    </source>
</evidence>
<dbReference type="GeneID" id="81403608"/>
<organism evidence="1 2">
    <name type="scientific">Penicillium bovifimosum</name>
    <dbReference type="NCBI Taxonomy" id="126998"/>
    <lineage>
        <taxon>Eukaryota</taxon>
        <taxon>Fungi</taxon>
        <taxon>Dikarya</taxon>
        <taxon>Ascomycota</taxon>
        <taxon>Pezizomycotina</taxon>
        <taxon>Eurotiomycetes</taxon>
        <taxon>Eurotiomycetidae</taxon>
        <taxon>Eurotiales</taxon>
        <taxon>Aspergillaceae</taxon>
        <taxon>Penicillium</taxon>
    </lineage>
</organism>
<dbReference type="OrthoDB" id="4357582at2759"/>
<sequence length="372" mass="43458">MLPKDYQKKLDERIARAASRGFTHDYQNEREYEDNSICLKQLAPATLEKYEDTATNWALWRLSRKEATNANFSKNEPDPTPQLLKSFAEDYIATRKNLPTQKSACQNFINFTSRWERETYRSLPKHVKDDVLNDLTVKYQLTTKPRERFMVTAKDIDYLLRGLFGGDWHDYKHERARHLTFNIKRSTKSQLKRWVTIDPEFLEGWRNRDDKDLGLSTVTDVLAVRPPKGRESYTLEWNSNKKGLPFFRMVTPEGPQQNKALSFSSMRYNFASLAQRECFKDRLHVHGMCAGVANCIDPKASEATRGQALDHQSHDTYIKYQSVLKSLDIQALFYDLEPDYECRNMEQSMAHHRDPNAPQRLDAVAITAFEER</sequence>
<comment type="caution">
    <text evidence="1">The sequence shown here is derived from an EMBL/GenBank/DDBJ whole genome shotgun (WGS) entry which is preliminary data.</text>
</comment>
<dbReference type="PANTHER" id="PTHR37535:SF3">
    <property type="entry name" value="FLUG DOMAIN-CONTAINING PROTEIN"/>
    <property type="match status" value="1"/>
</dbReference>
<accession>A0A9W9H700</accession>
<proteinExistence type="predicted"/>